<evidence type="ECO:0000313" key="2">
    <source>
        <dbReference type="EMBL" id="PIO62280.1"/>
    </source>
</evidence>
<dbReference type="PANTHER" id="PTHR23022">
    <property type="entry name" value="TRANSPOSABLE ELEMENT-RELATED"/>
    <property type="match status" value="1"/>
</dbReference>
<name>A0A2G9TYG6_TELCI</name>
<dbReference type="InterPro" id="IPR036397">
    <property type="entry name" value="RNaseH_sf"/>
</dbReference>
<keyword evidence="3" id="KW-1185">Reference proteome</keyword>
<proteinExistence type="predicted"/>
<dbReference type="InterPro" id="IPR052338">
    <property type="entry name" value="Transposase_5"/>
</dbReference>
<dbReference type="Pfam" id="PF13358">
    <property type="entry name" value="DDE_3"/>
    <property type="match status" value="1"/>
</dbReference>
<dbReference type="OrthoDB" id="5810541at2759"/>
<sequence>MEFKFVRRPVGTRYHPRYQLPTVKSGGGAVMVHGSFSGKGVGPLHRIEGNMDSEMYLNIMETVVLPYIRSTARGGFIFQQDNDPKHKSKLLTKWFHDNNVPLLPWPSQSPDLNPIEHLWDELERQVKGLRARNEDEKFLQLKAAWENIPQEKIDKLIESMPRRCQAVIDAKGFATKY</sequence>
<dbReference type="GO" id="GO:0003676">
    <property type="term" value="F:nucleic acid binding"/>
    <property type="evidence" value="ECO:0007669"/>
    <property type="project" value="InterPro"/>
</dbReference>
<gene>
    <name evidence="2" type="ORF">TELCIR_16172</name>
</gene>
<dbReference type="Proteomes" id="UP000230423">
    <property type="component" value="Unassembled WGS sequence"/>
</dbReference>
<dbReference type="InterPro" id="IPR038717">
    <property type="entry name" value="Tc1-like_DDE_dom"/>
</dbReference>
<accession>A0A2G9TYG6</accession>
<dbReference type="Gene3D" id="3.30.420.10">
    <property type="entry name" value="Ribonuclease H-like superfamily/Ribonuclease H"/>
    <property type="match status" value="1"/>
</dbReference>
<dbReference type="PANTHER" id="PTHR23022:SF134">
    <property type="entry name" value="TRANSPOSABLE ELEMENT TC1 TRANSPOSASE"/>
    <property type="match status" value="1"/>
</dbReference>
<evidence type="ECO:0000259" key="1">
    <source>
        <dbReference type="Pfam" id="PF13358"/>
    </source>
</evidence>
<dbReference type="EMBL" id="KZ352300">
    <property type="protein sequence ID" value="PIO62280.1"/>
    <property type="molecule type" value="Genomic_DNA"/>
</dbReference>
<reference evidence="2 3" key="1">
    <citation type="submission" date="2015-09" db="EMBL/GenBank/DDBJ databases">
        <title>Draft genome of the parasitic nematode Teladorsagia circumcincta isolate WARC Sus (inbred).</title>
        <authorList>
            <person name="Mitreva M."/>
        </authorList>
    </citation>
    <scope>NUCLEOTIDE SEQUENCE [LARGE SCALE GENOMIC DNA]</scope>
    <source>
        <strain evidence="2 3">S</strain>
    </source>
</reference>
<dbReference type="AlphaFoldDB" id="A0A2G9TYG6"/>
<organism evidence="2 3">
    <name type="scientific">Teladorsagia circumcincta</name>
    <name type="common">Brown stomach worm</name>
    <name type="synonym">Ostertagia circumcincta</name>
    <dbReference type="NCBI Taxonomy" id="45464"/>
    <lineage>
        <taxon>Eukaryota</taxon>
        <taxon>Metazoa</taxon>
        <taxon>Ecdysozoa</taxon>
        <taxon>Nematoda</taxon>
        <taxon>Chromadorea</taxon>
        <taxon>Rhabditida</taxon>
        <taxon>Rhabditina</taxon>
        <taxon>Rhabditomorpha</taxon>
        <taxon>Strongyloidea</taxon>
        <taxon>Trichostrongylidae</taxon>
        <taxon>Teladorsagia</taxon>
    </lineage>
</organism>
<evidence type="ECO:0000313" key="3">
    <source>
        <dbReference type="Proteomes" id="UP000230423"/>
    </source>
</evidence>
<feature type="domain" description="Tc1-like transposase DDE" evidence="1">
    <location>
        <begin position="28"/>
        <end position="131"/>
    </location>
</feature>
<protein>
    <recommendedName>
        <fullName evidence="1">Tc1-like transposase DDE domain-containing protein</fullName>
    </recommendedName>
</protein>